<dbReference type="OrthoDB" id="10250282at2759"/>
<dbReference type="InterPro" id="IPR051478">
    <property type="entry name" value="Beta-lactamase-like_AB/R"/>
</dbReference>
<evidence type="ECO:0000259" key="4">
    <source>
        <dbReference type="Pfam" id="PF26335"/>
    </source>
</evidence>
<comment type="caution">
    <text evidence="5">The sequence shown here is derived from an EMBL/GenBank/DDBJ whole genome shotgun (WGS) entry which is preliminary data.</text>
</comment>
<evidence type="ECO:0000313" key="6">
    <source>
        <dbReference type="Proteomes" id="UP000664521"/>
    </source>
</evidence>
<evidence type="ECO:0008006" key="7">
    <source>
        <dbReference type="Google" id="ProtNLM"/>
    </source>
</evidence>
<name>A0A8H3FL56_9LECA</name>
<reference evidence="5" key="1">
    <citation type="submission" date="2021-03" db="EMBL/GenBank/DDBJ databases">
        <authorList>
            <person name="Tagirdzhanova G."/>
        </authorList>
    </citation>
    <scope>NUCLEOTIDE SEQUENCE</scope>
</reference>
<sequence length="605" mass="66144">MTSFSLPILGLVVFASFSALVLSGCFEPSEPLPAPRLNPGSPDLVQLFSGLDSVIRNAVTQTTASWNTSITSHAIDVTSANETLWQSFRTAPLLGEYGDGGPTNVTGDTAFRIASISKVFTVLAILLQQQEGNLNLKDPVTTYLPDLRENEIPGGVQWEKISLESLASQLSGIPREYGQEDFADGLVAKLHGITNLQEVGLPPVHADDLATCGTNHETSPTCFRKDIIEGSKKRPPVFPPNYKSTYSNIAFILLGFVLENVTGQSYQEALSASILKPLGMHHTTVVRPRDSMGVIPAVRNDWMYIAGAYDPTGGLYSTANDLSIFMRAILNSELLDRSTTNAWFKPHSWSSSLHSAYGMPWEIYRTTELLSDSDRGVTLITKGGALYGYYSHIILLPEYDLAITALVAGDSQGLGWLESKVLTATTKLAEDLARRQARDRYAGYYKSLQINSSITFDVTDSSGLTITSWISNGTDFLLEYVGIHTGQRDPSQGRVQLLPAGVRRSSGGEVWHASFVPHKRTADSVIDSCMINDVDTVMYGDRSLQEFVFHANEDEEVTEVELPGFRVVLPKQPKAETIVRPAGCSGWKYFQHVLRSGVSTGCAEK</sequence>
<evidence type="ECO:0000313" key="5">
    <source>
        <dbReference type="EMBL" id="CAF9926583.1"/>
    </source>
</evidence>
<dbReference type="Pfam" id="PF00144">
    <property type="entry name" value="Beta-lactamase"/>
    <property type="match status" value="1"/>
</dbReference>
<dbReference type="Gene3D" id="3.40.710.10">
    <property type="entry name" value="DD-peptidase/beta-lactamase superfamily"/>
    <property type="match status" value="1"/>
</dbReference>
<feature type="domain" description="Beta-lactamase-like ARB-00930-like C-terminal" evidence="4">
    <location>
        <begin position="433"/>
        <end position="571"/>
    </location>
</feature>
<protein>
    <recommendedName>
        <fullName evidence="7">Beta-lactamase-related domain-containing protein</fullName>
    </recommendedName>
</protein>
<proteinExistence type="inferred from homology"/>
<dbReference type="Proteomes" id="UP000664521">
    <property type="component" value="Unassembled WGS sequence"/>
</dbReference>
<dbReference type="PANTHER" id="PTHR22935:SF95">
    <property type="entry name" value="BETA-LACTAMASE-LIKE 1-RELATED"/>
    <property type="match status" value="1"/>
</dbReference>
<dbReference type="Pfam" id="PF26335">
    <property type="entry name" value="ARB_00930_C"/>
    <property type="match status" value="1"/>
</dbReference>
<accession>A0A8H3FL56</accession>
<organism evidence="5 6">
    <name type="scientific">Heterodermia speciosa</name>
    <dbReference type="NCBI Taxonomy" id="116794"/>
    <lineage>
        <taxon>Eukaryota</taxon>
        <taxon>Fungi</taxon>
        <taxon>Dikarya</taxon>
        <taxon>Ascomycota</taxon>
        <taxon>Pezizomycotina</taxon>
        <taxon>Lecanoromycetes</taxon>
        <taxon>OSLEUM clade</taxon>
        <taxon>Lecanoromycetidae</taxon>
        <taxon>Caliciales</taxon>
        <taxon>Physciaceae</taxon>
        <taxon>Heterodermia</taxon>
    </lineage>
</organism>
<dbReference type="InterPro" id="IPR058664">
    <property type="entry name" value="ARB_00930-like_C"/>
</dbReference>
<dbReference type="SUPFAM" id="SSF56601">
    <property type="entry name" value="beta-lactamase/transpeptidase-like"/>
    <property type="match status" value="1"/>
</dbReference>
<dbReference type="InterPro" id="IPR001466">
    <property type="entry name" value="Beta-lactam-related"/>
</dbReference>
<dbReference type="AlphaFoldDB" id="A0A8H3FL56"/>
<feature type="signal peptide" evidence="2">
    <location>
        <begin position="1"/>
        <end position="23"/>
    </location>
</feature>
<dbReference type="PANTHER" id="PTHR22935">
    <property type="entry name" value="PENICILLIN-BINDING PROTEIN"/>
    <property type="match status" value="1"/>
</dbReference>
<keyword evidence="6" id="KW-1185">Reference proteome</keyword>
<feature type="domain" description="Beta-lactamase-related" evidence="3">
    <location>
        <begin position="101"/>
        <end position="410"/>
    </location>
</feature>
<dbReference type="InterPro" id="IPR012338">
    <property type="entry name" value="Beta-lactam/transpept-like"/>
</dbReference>
<gene>
    <name evidence="5" type="ORF">HETSPECPRED_006360</name>
</gene>
<dbReference type="EMBL" id="CAJPDS010000042">
    <property type="protein sequence ID" value="CAF9926583.1"/>
    <property type="molecule type" value="Genomic_DNA"/>
</dbReference>
<evidence type="ECO:0000259" key="3">
    <source>
        <dbReference type="Pfam" id="PF00144"/>
    </source>
</evidence>
<evidence type="ECO:0000256" key="1">
    <source>
        <dbReference type="ARBA" id="ARBA00038473"/>
    </source>
</evidence>
<evidence type="ECO:0000256" key="2">
    <source>
        <dbReference type="SAM" id="SignalP"/>
    </source>
</evidence>
<keyword evidence="2" id="KW-0732">Signal</keyword>
<comment type="similarity">
    <text evidence="1">Belongs to the beta-lactamase family.</text>
</comment>
<feature type="chain" id="PRO_5034456863" description="Beta-lactamase-related domain-containing protein" evidence="2">
    <location>
        <begin position="24"/>
        <end position="605"/>
    </location>
</feature>